<gene>
    <name evidence="1" type="ORF">Tci_311530</name>
</gene>
<proteinExistence type="predicted"/>
<name>A0A699H5B6_TANCI</name>
<comment type="caution">
    <text evidence="1">The sequence shown here is derived from an EMBL/GenBank/DDBJ whole genome shotgun (WGS) entry which is preliminary data.</text>
</comment>
<dbReference type="AlphaFoldDB" id="A0A699H5B6"/>
<accession>A0A699H5B6</accession>
<evidence type="ECO:0000313" key="1">
    <source>
        <dbReference type="EMBL" id="GEX39555.1"/>
    </source>
</evidence>
<organism evidence="1">
    <name type="scientific">Tanacetum cinerariifolium</name>
    <name type="common">Dalmatian daisy</name>
    <name type="synonym">Chrysanthemum cinerariifolium</name>
    <dbReference type="NCBI Taxonomy" id="118510"/>
    <lineage>
        <taxon>Eukaryota</taxon>
        <taxon>Viridiplantae</taxon>
        <taxon>Streptophyta</taxon>
        <taxon>Embryophyta</taxon>
        <taxon>Tracheophyta</taxon>
        <taxon>Spermatophyta</taxon>
        <taxon>Magnoliopsida</taxon>
        <taxon>eudicotyledons</taxon>
        <taxon>Gunneridae</taxon>
        <taxon>Pentapetalae</taxon>
        <taxon>asterids</taxon>
        <taxon>campanulids</taxon>
        <taxon>Asterales</taxon>
        <taxon>Asteraceae</taxon>
        <taxon>Asteroideae</taxon>
        <taxon>Anthemideae</taxon>
        <taxon>Anthemidinae</taxon>
        <taxon>Tanacetum</taxon>
    </lineage>
</organism>
<feature type="non-terminal residue" evidence="1">
    <location>
        <position position="51"/>
    </location>
</feature>
<protein>
    <submittedName>
        <fullName evidence="1">Putative pentatricopeptide repeat-containing protein At3g08820</fullName>
    </submittedName>
</protein>
<sequence>MPHKNAVSRGATANGYMELGKFREAVEVFRRFLGMRLSPDIMAEVVMEKKR</sequence>
<dbReference type="EMBL" id="BKCJ010105858">
    <property type="protein sequence ID" value="GEX39555.1"/>
    <property type="molecule type" value="Genomic_DNA"/>
</dbReference>
<reference evidence="1" key="1">
    <citation type="journal article" date="2019" name="Sci. Rep.">
        <title>Draft genome of Tanacetum cinerariifolium, the natural source of mosquito coil.</title>
        <authorList>
            <person name="Yamashiro T."/>
            <person name="Shiraishi A."/>
            <person name="Satake H."/>
            <person name="Nakayama K."/>
        </authorList>
    </citation>
    <scope>NUCLEOTIDE SEQUENCE</scope>
</reference>